<dbReference type="Proteomes" id="UP000187464">
    <property type="component" value="Chromosome I"/>
</dbReference>
<evidence type="ECO:0000313" key="5">
    <source>
        <dbReference type="Proteomes" id="UP000187464"/>
    </source>
</evidence>
<feature type="domain" description="N-acetyltransferase" evidence="3">
    <location>
        <begin position="25"/>
        <end position="195"/>
    </location>
</feature>
<evidence type="ECO:0000256" key="1">
    <source>
        <dbReference type="ARBA" id="ARBA00022679"/>
    </source>
</evidence>
<evidence type="ECO:0000259" key="3">
    <source>
        <dbReference type="PROSITE" id="PS51186"/>
    </source>
</evidence>
<protein>
    <recommendedName>
        <fullName evidence="3">N-acetyltransferase domain-containing protein</fullName>
    </recommendedName>
</protein>
<dbReference type="PANTHER" id="PTHR42919:SF8">
    <property type="entry name" value="N-ALPHA-ACETYLTRANSFERASE 50"/>
    <property type="match status" value="1"/>
</dbReference>
<name>A0A1R3T2J6_9BACT</name>
<dbReference type="Gene3D" id="3.40.630.30">
    <property type="match status" value="1"/>
</dbReference>
<evidence type="ECO:0000313" key="4">
    <source>
        <dbReference type="EMBL" id="SCD20259.1"/>
    </source>
</evidence>
<keyword evidence="5" id="KW-1185">Reference proteome</keyword>
<organism evidence="4 5">
    <name type="scientific">Proteiniphilum saccharofermentans</name>
    <dbReference type="NCBI Taxonomy" id="1642647"/>
    <lineage>
        <taxon>Bacteria</taxon>
        <taxon>Pseudomonadati</taxon>
        <taxon>Bacteroidota</taxon>
        <taxon>Bacteroidia</taxon>
        <taxon>Bacteroidales</taxon>
        <taxon>Dysgonomonadaceae</taxon>
        <taxon>Proteiniphilum</taxon>
    </lineage>
</organism>
<dbReference type="InterPro" id="IPR016181">
    <property type="entry name" value="Acyl_CoA_acyltransferase"/>
</dbReference>
<keyword evidence="2" id="KW-0012">Acyltransferase</keyword>
<dbReference type="GO" id="GO:0016747">
    <property type="term" value="F:acyltransferase activity, transferring groups other than amino-acyl groups"/>
    <property type="evidence" value="ECO:0007669"/>
    <property type="project" value="InterPro"/>
</dbReference>
<proteinExistence type="predicted"/>
<accession>A0A1R3T2J6</accession>
<dbReference type="Pfam" id="PF00583">
    <property type="entry name" value="Acetyltransf_1"/>
    <property type="match status" value="1"/>
</dbReference>
<dbReference type="InterPro" id="IPR000182">
    <property type="entry name" value="GNAT_dom"/>
</dbReference>
<dbReference type="STRING" id="1642647.PSM36_1437"/>
<evidence type="ECO:0000256" key="2">
    <source>
        <dbReference type="ARBA" id="ARBA00023315"/>
    </source>
</evidence>
<dbReference type="AlphaFoldDB" id="A0A1R3T2J6"/>
<sequence length="202" mass="23111">MYLVSGSSLFYGWFKKNMDSIKGTVEIYDLDEYNYPKFRGQLIGLYLHAFTTGDYSQHIDRETVEVTLDDILQDGSGCMAFVGNRLVGLLAAFPLKRDPDFPADTCRDIPVGEAIYIAEVMVHADYRGRRIASKMLNTYLQEKSENYSYAVIRVWEKNMPALELYKKLGFLPVATISQQKLSANKEEFVMNKLYLAVKIIDN</sequence>
<dbReference type="KEGG" id="psac:PSM36_1437"/>
<dbReference type="PROSITE" id="PS51186">
    <property type="entry name" value="GNAT"/>
    <property type="match status" value="1"/>
</dbReference>
<keyword evidence="1" id="KW-0808">Transferase</keyword>
<reference evidence="5" key="1">
    <citation type="submission" date="2016-08" db="EMBL/GenBank/DDBJ databases">
        <authorList>
            <person name="Wibberg D."/>
        </authorList>
    </citation>
    <scope>NUCLEOTIDE SEQUENCE [LARGE SCALE GENOMIC DNA]</scope>
</reference>
<dbReference type="SUPFAM" id="SSF55729">
    <property type="entry name" value="Acyl-CoA N-acyltransferases (Nat)"/>
    <property type="match status" value="1"/>
</dbReference>
<dbReference type="PANTHER" id="PTHR42919">
    <property type="entry name" value="N-ALPHA-ACETYLTRANSFERASE"/>
    <property type="match status" value="1"/>
</dbReference>
<dbReference type="CDD" id="cd04301">
    <property type="entry name" value="NAT_SF"/>
    <property type="match status" value="1"/>
</dbReference>
<dbReference type="EMBL" id="LT605205">
    <property type="protein sequence ID" value="SCD20259.1"/>
    <property type="molecule type" value="Genomic_DNA"/>
</dbReference>
<gene>
    <name evidence="4" type="ORF">PSM36_1437</name>
</gene>
<dbReference type="InterPro" id="IPR051556">
    <property type="entry name" value="N-term/lysine_N-AcTrnsfr"/>
</dbReference>